<evidence type="ECO:0000256" key="1">
    <source>
        <dbReference type="ARBA" id="ARBA00022598"/>
    </source>
</evidence>
<dbReference type="Pfam" id="PF00501">
    <property type="entry name" value="AMP-binding"/>
    <property type="match status" value="1"/>
</dbReference>
<keyword evidence="2" id="KW-0276">Fatty acid metabolism</keyword>
<evidence type="ECO:0000256" key="4">
    <source>
        <dbReference type="ARBA" id="ARBA00026121"/>
    </source>
</evidence>
<keyword evidence="1" id="KW-0436">Ligase</keyword>
<feature type="domain" description="AMP-dependent synthetase/ligase" evidence="5">
    <location>
        <begin position="102"/>
        <end position="539"/>
    </location>
</feature>
<evidence type="ECO:0000313" key="7">
    <source>
        <dbReference type="Proteomes" id="UP001162480"/>
    </source>
</evidence>
<dbReference type="SUPFAM" id="SSF56801">
    <property type="entry name" value="Acetyl-CoA synthetase-like"/>
    <property type="match status" value="1"/>
</dbReference>
<gene>
    <name evidence="6" type="ORF">OCTVUL_1B016671</name>
</gene>
<accession>A0AA36AKL3</accession>
<evidence type="ECO:0000259" key="5">
    <source>
        <dbReference type="Pfam" id="PF00501"/>
    </source>
</evidence>
<name>A0AA36AKL3_OCTVU</name>
<protein>
    <recommendedName>
        <fullName evidence="4">long-chain-fatty-acid--CoA ligase</fullName>
        <ecNumber evidence="4">6.2.1.3</ecNumber>
    </recommendedName>
</protein>
<organism evidence="6 7">
    <name type="scientific">Octopus vulgaris</name>
    <name type="common">Common octopus</name>
    <dbReference type="NCBI Taxonomy" id="6645"/>
    <lineage>
        <taxon>Eukaryota</taxon>
        <taxon>Metazoa</taxon>
        <taxon>Spiralia</taxon>
        <taxon>Lophotrochozoa</taxon>
        <taxon>Mollusca</taxon>
        <taxon>Cephalopoda</taxon>
        <taxon>Coleoidea</taxon>
        <taxon>Octopodiformes</taxon>
        <taxon>Octopoda</taxon>
        <taxon>Incirrata</taxon>
        <taxon>Octopodidae</taxon>
        <taxon>Octopus</taxon>
    </lineage>
</organism>
<dbReference type="PROSITE" id="PS00455">
    <property type="entry name" value="AMP_BINDING"/>
    <property type="match status" value="1"/>
</dbReference>
<dbReference type="GO" id="GO:0004467">
    <property type="term" value="F:long-chain fatty acid-CoA ligase activity"/>
    <property type="evidence" value="ECO:0007669"/>
    <property type="project" value="UniProtKB-EC"/>
</dbReference>
<keyword evidence="7" id="KW-1185">Reference proteome</keyword>
<dbReference type="EC" id="6.2.1.3" evidence="4"/>
<dbReference type="Pfam" id="PF23562">
    <property type="entry name" value="AMP-binding_C_3"/>
    <property type="match status" value="1"/>
</dbReference>
<proteinExistence type="predicted"/>
<reference evidence="6" key="1">
    <citation type="submission" date="2023-08" db="EMBL/GenBank/DDBJ databases">
        <authorList>
            <person name="Alioto T."/>
            <person name="Alioto T."/>
            <person name="Gomez Garrido J."/>
        </authorList>
    </citation>
    <scope>NUCLEOTIDE SEQUENCE</scope>
</reference>
<dbReference type="Proteomes" id="UP001162480">
    <property type="component" value="Chromosome 2"/>
</dbReference>
<keyword evidence="3" id="KW-0443">Lipid metabolism</keyword>
<dbReference type="InterPro" id="IPR000873">
    <property type="entry name" value="AMP-dep_synth/lig_dom"/>
</dbReference>
<dbReference type="EMBL" id="OX597815">
    <property type="protein sequence ID" value="CAI9717843.1"/>
    <property type="molecule type" value="Genomic_DNA"/>
</dbReference>
<evidence type="ECO:0000256" key="3">
    <source>
        <dbReference type="ARBA" id="ARBA00023098"/>
    </source>
</evidence>
<dbReference type="GO" id="GO:0005783">
    <property type="term" value="C:endoplasmic reticulum"/>
    <property type="evidence" value="ECO:0007669"/>
    <property type="project" value="TreeGrafter"/>
</dbReference>
<sequence length="727" mass="80038">MGDTDVIVTKYTNNNGMELDAKQPAVCITERSSKPESNGVSVENGGVPISNSDEFNYEVTNQLAPAISYTAVNSCDTVNLRISDKEFCNLPPISVPYLLHSTVQKIPNTTALAVKRDNVWIKWSYKEYEEEVLCIAKAFIKLGLEPHHGVGILGFNSPEWLISNLAAIYAAGISVGIYTTNTAEACAFVAKDSNTNIMIVENHQQLQKILEVRDSLPDLKAIVVYSGEVAVKEPNIYSWQELKKMGAELPMSLVHQRLQTISPNKCCLLIYTSGTTGNPKGVMISHDNLTWTAHVVQQNTPIEFGNEFILSYLPLSHVAAQLLDIYMTISAGASLYFAQPDALKSSLAVTLREVRPTFFLGVPRVWEKIVERIKTVGHESSNLTKKIATWAKSVGLKGNYSRMNGIQSQGKFQRETKSLSCGCSSRRTSKPLLWPVANVLVFKKVRSTLGLDRCKMCLTAAAPIMKETLDFMMSLNIPVLEIYGMSESTGPHTISVPKKFKVGSVGCDLCGVQTLLHSVDGDGNGEVCMNGRHVFMGYLKTPEKTNEAIDEDGWLHSGDIGKKDKDFLYITGRIKEIIITAGGENIAPCPIEEAVKEELPIVSQCMVVGDKRKFLSMLITLKVDINPDTLEPTDKLTTLAASWCRSIGSNTTAVSEIVNNKDENVMKAIQNAIDKANLKAVSRAAKVQKWSILLKDFSIPGGELGPTMKVRRPIVHKMYSTLIDSFY</sequence>
<dbReference type="PANTHER" id="PTHR43272:SF32">
    <property type="entry name" value="AMP-DEPENDENT SYNTHETASE_LIGASE DOMAIN-CONTAINING PROTEIN"/>
    <property type="match status" value="1"/>
</dbReference>
<dbReference type="InterPro" id="IPR020845">
    <property type="entry name" value="AMP-binding_CS"/>
</dbReference>
<evidence type="ECO:0000313" key="6">
    <source>
        <dbReference type="EMBL" id="CAI9717843.1"/>
    </source>
</evidence>
<dbReference type="GO" id="GO:0016020">
    <property type="term" value="C:membrane"/>
    <property type="evidence" value="ECO:0007669"/>
    <property type="project" value="TreeGrafter"/>
</dbReference>
<dbReference type="PANTHER" id="PTHR43272">
    <property type="entry name" value="LONG-CHAIN-FATTY-ACID--COA LIGASE"/>
    <property type="match status" value="1"/>
</dbReference>
<dbReference type="InterPro" id="IPR042099">
    <property type="entry name" value="ANL_N_sf"/>
</dbReference>
<dbReference type="Gene3D" id="3.40.50.12780">
    <property type="entry name" value="N-terminal domain of ligase-like"/>
    <property type="match status" value="2"/>
</dbReference>
<dbReference type="AlphaFoldDB" id="A0AA36AKL3"/>
<evidence type="ECO:0000256" key="2">
    <source>
        <dbReference type="ARBA" id="ARBA00022832"/>
    </source>
</evidence>